<evidence type="ECO:0000313" key="4">
    <source>
        <dbReference type="EMBL" id="MXQ55310.1"/>
    </source>
</evidence>
<dbReference type="InterPro" id="IPR027417">
    <property type="entry name" value="P-loop_NTPase"/>
</dbReference>
<dbReference type="Pfam" id="PF00271">
    <property type="entry name" value="Helicase_C"/>
    <property type="match status" value="1"/>
</dbReference>
<dbReference type="Pfam" id="PF04851">
    <property type="entry name" value="ResIII"/>
    <property type="match status" value="1"/>
</dbReference>
<dbReference type="PROSITE" id="PS51194">
    <property type="entry name" value="HELICASE_CTER"/>
    <property type="match status" value="1"/>
</dbReference>
<feature type="domain" description="Helicase ATP-binding" evidence="2">
    <location>
        <begin position="386"/>
        <end position="570"/>
    </location>
</feature>
<reference evidence="4 5" key="1">
    <citation type="submission" date="2019-12" db="EMBL/GenBank/DDBJ databases">
        <title>Whole-genome analyses of novel actinobacteria.</title>
        <authorList>
            <person name="Sahin N."/>
            <person name="Saygin H."/>
        </authorList>
    </citation>
    <scope>NUCLEOTIDE SEQUENCE [LARGE SCALE GENOMIC DNA]</scope>
    <source>
        <strain evidence="4 5">KC615</strain>
    </source>
</reference>
<accession>A0A6I4VZD2</accession>
<proteinExistence type="predicted"/>
<dbReference type="EC" id="3.1.21.3" evidence="4"/>
<dbReference type="CDD" id="cd18799">
    <property type="entry name" value="SF2_C_EcoAI-like"/>
    <property type="match status" value="1"/>
</dbReference>
<keyword evidence="4" id="KW-0378">Hydrolase</keyword>
<evidence type="ECO:0000259" key="2">
    <source>
        <dbReference type="PROSITE" id="PS51192"/>
    </source>
</evidence>
<evidence type="ECO:0000256" key="1">
    <source>
        <dbReference type="SAM" id="Coils"/>
    </source>
</evidence>
<dbReference type="GO" id="GO:0005829">
    <property type="term" value="C:cytosol"/>
    <property type="evidence" value="ECO:0007669"/>
    <property type="project" value="TreeGrafter"/>
</dbReference>
<dbReference type="CDD" id="cd18032">
    <property type="entry name" value="DEXHc_RE_I_III_res"/>
    <property type="match status" value="1"/>
</dbReference>
<dbReference type="EMBL" id="WUUL01000013">
    <property type="protein sequence ID" value="MXQ55310.1"/>
    <property type="molecule type" value="Genomic_DNA"/>
</dbReference>
<gene>
    <name evidence="4" type="primary">hsdR</name>
    <name evidence="4" type="ORF">GSM42_16625</name>
</gene>
<comment type="caution">
    <text evidence="4">The sequence shown here is derived from an EMBL/GenBank/DDBJ whole genome shotgun (WGS) entry which is preliminary data.</text>
</comment>
<dbReference type="PANTHER" id="PTHR47396:SF1">
    <property type="entry name" value="ATP-DEPENDENT HELICASE IRC3-RELATED"/>
    <property type="match status" value="1"/>
</dbReference>
<dbReference type="SMART" id="SM00490">
    <property type="entry name" value="HELICc"/>
    <property type="match status" value="1"/>
</dbReference>
<dbReference type="GO" id="GO:0009035">
    <property type="term" value="F:type I site-specific deoxyribonuclease activity"/>
    <property type="evidence" value="ECO:0007669"/>
    <property type="project" value="UniProtKB-EC"/>
</dbReference>
<dbReference type="PANTHER" id="PTHR47396">
    <property type="entry name" value="TYPE I RESTRICTION ENZYME ECOKI R PROTEIN"/>
    <property type="match status" value="1"/>
</dbReference>
<feature type="domain" description="Helicase C-terminal" evidence="3">
    <location>
        <begin position="638"/>
        <end position="807"/>
    </location>
</feature>
<dbReference type="PROSITE" id="PS51192">
    <property type="entry name" value="HELICASE_ATP_BIND_1"/>
    <property type="match status" value="1"/>
</dbReference>
<dbReference type="InterPro" id="IPR050742">
    <property type="entry name" value="Helicase_Restrict-Modif_Enz"/>
</dbReference>
<dbReference type="SUPFAM" id="SSF52540">
    <property type="entry name" value="P-loop containing nucleoside triphosphate hydrolases"/>
    <property type="match status" value="1"/>
</dbReference>
<protein>
    <submittedName>
        <fullName evidence="4">Type I restriction-modification system endonuclease</fullName>
        <ecNumber evidence="4">3.1.21.3</ecNumber>
    </submittedName>
</protein>
<keyword evidence="4" id="KW-0540">Nuclease</keyword>
<keyword evidence="1" id="KW-0175">Coiled coil</keyword>
<dbReference type="NCBIfam" id="NF008521">
    <property type="entry name" value="PRK11448.1"/>
    <property type="match status" value="1"/>
</dbReference>
<dbReference type="Gene3D" id="3.40.50.300">
    <property type="entry name" value="P-loop containing nucleotide triphosphate hydrolases"/>
    <property type="match status" value="2"/>
</dbReference>
<evidence type="ECO:0000259" key="3">
    <source>
        <dbReference type="PROSITE" id="PS51194"/>
    </source>
</evidence>
<name>A0A6I4VZD2_9BACL</name>
<dbReference type="GO" id="GO:0006304">
    <property type="term" value="P:DNA modification"/>
    <property type="evidence" value="ECO:0007669"/>
    <property type="project" value="InterPro"/>
</dbReference>
<dbReference type="RefSeq" id="WP_160802661.1">
    <property type="nucleotide sequence ID" value="NZ_WUUL01000013.1"/>
</dbReference>
<dbReference type="GO" id="GO:0005524">
    <property type="term" value="F:ATP binding"/>
    <property type="evidence" value="ECO:0007669"/>
    <property type="project" value="InterPro"/>
</dbReference>
<sequence length="1078" mass="125535">MKRSNFSFFTDQWSILANLGELAEKNVYTDPHTSLFKTRLFGETLSKFILAFENIEEPYGVKQVERINILKRNDILDHELINMLDSLRKIGNIAAHDYYGSEEEALTALRFAHRLGVWFMEVYVDYSFQAPTFQVPLRKEANADLEKIDELYEKKVKKLEQELESLRIEQQQRSEQDIKLLKDKRKDTTNRYLNQLKYTEPETRVLIDKQLKQAGWEVDTKNIRYSKGSRPEKGKNKAIAEWPCGEGIADYALFVGLELVGLVEAKRKRKDVMSDIEQAKTYAREVRKRANEIILGPYGDFYVPFLFATNGRPYIKQLEYKSGIWMLDARRSTNHSKPLQAWYSPQGLHNLLKQDIEKSTEELRNETLSYLKLRPYQEKAILAVEKAIEKNQRQVLIEMATGTGKTRMALGLIYRLIKFNRFKRILFLVDREALGRQAEDVFRDSRLENFQTFTEIFDLQTLKENHIPEEETKVQIATVQGMVKRLFYQDESVPTVDQYDCIIVDEAHRGYSLDREMSDYELENRDHQDYISKYRKVIDYFDAVKIGLTATPALHTVQIFGNAVFTYSYREAVVDGHLVDHEPPYQFNTELKKAGINWKIGEKVEVYKAVTGTVETEVLADDVKIDVTGFNKKVITENFNRVVLKSLSEYLDPDAEGKTVIFAATDDHADMIVRILKEEMVESHGPIDDSLIVKITGSIKDPSQMIKRFKNEKLPKIAVTVDLLSTGIDVPEISNIVFMRRIRSRILYEQMLGRATRLCPEINKTHFKIYDAVGLYEGLKPYTSIKPVVANPTVSVQKLVEELKTFKGTYYENDRKQELIAKIQRKKQHWDDQDFKDFQVLNDGQSLDEFIGWLKEAKGKQIIKKLKNKEELLKYLDENRERPSNQYISKHEDKLIGVTRGYGEAEKPDDYLESFHKFIQENMNLIPAIQVICTRPKELTRSELRKLALELDQKGFTEKNLQTAWYHSTNEEIAADIISFIRRYAIGDPLVSKQERIRRAMKKIYNRKVWPPLQKGWLEKIESQLLSNTILDPDPEKAFDAQPFKNKGGYKQLNKVFNGELKAILNQINEEMYKKEQA</sequence>
<dbReference type="Pfam" id="PF08463">
    <property type="entry name" value="EcoEI_R_C"/>
    <property type="match status" value="1"/>
</dbReference>
<dbReference type="InterPro" id="IPR006935">
    <property type="entry name" value="Helicase/UvrB_N"/>
</dbReference>
<keyword evidence="5" id="KW-1185">Reference proteome</keyword>
<dbReference type="GO" id="GO:0003677">
    <property type="term" value="F:DNA binding"/>
    <property type="evidence" value="ECO:0007669"/>
    <property type="project" value="InterPro"/>
</dbReference>
<dbReference type="Gene3D" id="3.90.1570.30">
    <property type="match status" value="1"/>
</dbReference>
<keyword evidence="4" id="KW-0255">Endonuclease</keyword>
<dbReference type="Proteomes" id="UP000430692">
    <property type="component" value="Unassembled WGS sequence"/>
</dbReference>
<dbReference type="InterPro" id="IPR001650">
    <property type="entry name" value="Helicase_C-like"/>
</dbReference>
<dbReference type="AlphaFoldDB" id="A0A6I4VZD2"/>
<dbReference type="InterPro" id="IPR014001">
    <property type="entry name" value="Helicase_ATP-bd"/>
</dbReference>
<evidence type="ECO:0000313" key="5">
    <source>
        <dbReference type="Proteomes" id="UP000430692"/>
    </source>
</evidence>
<organism evidence="4 5">
    <name type="scientific">Shimazuella alba</name>
    <dbReference type="NCBI Taxonomy" id="2690964"/>
    <lineage>
        <taxon>Bacteria</taxon>
        <taxon>Bacillati</taxon>
        <taxon>Bacillota</taxon>
        <taxon>Bacilli</taxon>
        <taxon>Bacillales</taxon>
        <taxon>Thermoactinomycetaceae</taxon>
        <taxon>Shimazuella</taxon>
    </lineage>
</organism>
<dbReference type="SMART" id="SM00487">
    <property type="entry name" value="DEXDc"/>
    <property type="match status" value="1"/>
</dbReference>
<dbReference type="InterPro" id="IPR013670">
    <property type="entry name" value="EcoEI_R_C_dom"/>
</dbReference>
<feature type="coiled-coil region" evidence="1">
    <location>
        <begin position="138"/>
        <end position="191"/>
    </location>
</feature>